<dbReference type="InterPro" id="IPR005153">
    <property type="entry name" value="MbtH-like_dom"/>
</dbReference>
<evidence type="ECO:0000313" key="2">
    <source>
        <dbReference type="EMBL" id="MFI7266035.1"/>
    </source>
</evidence>
<dbReference type="EMBL" id="JBITLE010000015">
    <property type="protein sequence ID" value="MFI7266035.1"/>
    <property type="molecule type" value="Genomic_DNA"/>
</dbReference>
<dbReference type="SUPFAM" id="SSF160582">
    <property type="entry name" value="MbtH-like"/>
    <property type="match status" value="1"/>
</dbReference>
<dbReference type="InterPro" id="IPR038020">
    <property type="entry name" value="MbtH-like_sf"/>
</dbReference>
<feature type="domain" description="MbtH-like" evidence="1">
    <location>
        <begin position="3"/>
        <end position="53"/>
    </location>
</feature>
<gene>
    <name evidence="2" type="ORF">ACIBP4_27495</name>
</gene>
<dbReference type="SMART" id="SM00923">
    <property type="entry name" value="MbtH"/>
    <property type="match status" value="1"/>
</dbReference>
<protein>
    <submittedName>
        <fullName evidence="2">MbtH family protein</fullName>
    </submittedName>
</protein>
<dbReference type="PANTHER" id="PTHR38444">
    <property type="entry name" value="ENTEROBACTIN BIOSYNTHESIS PROTEIN YBDZ"/>
    <property type="match status" value="1"/>
</dbReference>
<reference evidence="2 3" key="1">
    <citation type="submission" date="2024-10" db="EMBL/GenBank/DDBJ databases">
        <title>The Natural Products Discovery Center: Release of the First 8490 Sequenced Strains for Exploring Actinobacteria Biosynthetic Diversity.</title>
        <authorList>
            <person name="Kalkreuter E."/>
            <person name="Kautsar S.A."/>
            <person name="Yang D."/>
            <person name="Bader C.D."/>
            <person name="Teijaro C.N."/>
            <person name="Fluegel L."/>
            <person name="Davis C.M."/>
            <person name="Simpson J.R."/>
            <person name="Lauterbach L."/>
            <person name="Steele A.D."/>
            <person name="Gui C."/>
            <person name="Meng S."/>
            <person name="Li G."/>
            <person name="Viehrig K."/>
            <person name="Ye F."/>
            <person name="Su P."/>
            <person name="Kiefer A.F."/>
            <person name="Nichols A."/>
            <person name="Cepeda A.J."/>
            <person name="Yan W."/>
            <person name="Fan B."/>
            <person name="Jiang Y."/>
            <person name="Adhikari A."/>
            <person name="Zheng C.-J."/>
            <person name="Schuster L."/>
            <person name="Cowan T.M."/>
            <person name="Smanski M.J."/>
            <person name="Chevrette M.G."/>
            <person name="De Carvalho L.P.S."/>
            <person name="Shen B."/>
        </authorList>
    </citation>
    <scope>NUCLEOTIDE SEQUENCE [LARGE SCALE GENOMIC DNA]</scope>
    <source>
        <strain evidence="2 3">NPDC049845</strain>
    </source>
</reference>
<dbReference type="Proteomes" id="UP001612812">
    <property type="component" value="Unassembled WGS sequence"/>
</dbReference>
<dbReference type="PANTHER" id="PTHR38444:SF1">
    <property type="entry name" value="ENTEROBACTIN BIOSYNTHESIS PROTEIN YBDZ"/>
    <property type="match status" value="1"/>
</dbReference>
<dbReference type="RefSeq" id="WP_018744990.1">
    <property type="nucleotide sequence ID" value="NZ_JBITLA010000002.1"/>
</dbReference>
<evidence type="ECO:0000313" key="3">
    <source>
        <dbReference type="Proteomes" id="UP001612812"/>
    </source>
</evidence>
<keyword evidence="3" id="KW-1185">Reference proteome</keyword>
<comment type="caution">
    <text evidence="2">The sequence shown here is derived from an EMBL/GenBank/DDBJ whole genome shotgun (WGS) entry which is preliminary data.</text>
</comment>
<proteinExistence type="predicted"/>
<dbReference type="Gene3D" id="3.90.820.10">
    <property type="entry name" value="Structural Genomics, Unknown Function 30-nov-00 1gh9 Mol_id"/>
    <property type="match status" value="1"/>
</dbReference>
<sequence>MTNPFDDESGRFFVLRNDEGQHSLWPASIVVPAGWEVVQDEADRETCVRYVEEHWRDLRPASLIKAAKAPAS</sequence>
<dbReference type="Pfam" id="PF03621">
    <property type="entry name" value="MbtH"/>
    <property type="match status" value="1"/>
</dbReference>
<dbReference type="InterPro" id="IPR037407">
    <property type="entry name" value="MLP_fam"/>
</dbReference>
<organism evidence="2 3">
    <name type="scientific">Micromonospora maritima</name>
    <dbReference type="NCBI Taxonomy" id="986711"/>
    <lineage>
        <taxon>Bacteria</taxon>
        <taxon>Bacillati</taxon>
        <taxon>Actinomycetota</taxon>
        <taxon>Actinomycetes</taxon>
        <taxon>Micromonosporales</taxon>
        <taxon>Micromonosporaceae</taxon>
        <taxon>Micromonospora</taxon>
    </lineage>
</organism>
<evidence type="ECO:0000259" key="1">
    <source>
        <dbReference type="SMART" id="SM00923"/>
    </source>
</evidence>
<accession>A0ABW7ZT74</accession>
<name>A0ABW7ZT74_9ACTN</name>